<dbReference type="EMBL" id="JAHDVG010000488">
    <property type="protein sequence ID" value="KAH1165563.1"/>
    <property type="molecule type" value="Genomic_DNA"/>
</dbReference>
<evidence type="ECO:0000313" key="1">
    <source>
        <dbReference type="EMBL" id="KAH1165563.1"/>
    </source>
</evidence>
<dbReference type="Proteomes" id="UP000827986">
    <property type="component" value="Unassembled WGS sequence"/>
</dbReference>
<gene>
    <name evidence="1" type="ORF">KIL84_023122</name>
</gene>
<dbReference type="AlphaFoldDB" id="A0A9D3WQN0"/>
<accession>A0A9D3WQN0</accession>
<proteinExistence type="predicted"/>
<protein>
    <submittedName>
        <fullName evidence="1">Uncharacterized protein</fullName>
    </submittedName>
</protein>
<comment type="caution">
    <text evidence="1">The sequence shown here is derived from an EMBL/GenBank/DDBJ whole genome shotgun (WGS) entry which is preliminary data.</text>
</comment>
<organism evidence="1 2">
    <name type="scientific">Mauremys mutica</name>
    <name type="common">yellowpond turtle</name>
    <dbReference type="NCBI Taxonomy" id="74926"/>
    <lineage>
        <taxon>Eukaryota</taxon>
        <taxon>Metazoa</taxon>
        <taxon>Chordata</taxon>
        <taxon>Craniata</taxon>
        <taxon>Vertebrata</taxon>
        <taxon>Euteleostomi</taxon>
        <taxon>Archelosauria</taxon>
        <taxon>Testudinata</taxon>
        <taxon>Testudines</taxon>
        <taxon>Cryptodira</taxon>
        <taxon>Durocryptodira</taxon>
        <taxon>Testudinoidea</taxon>
        <taxon>Geoemydidae</taxon>
        <taxon>Geoemydinae</taxon>
        <taxon>Mauremys</taxon>
    </lineage>
</organism>
<name>A0A9D3WQN0_9SAUR</name>
<keyword evidence="2" id="KW-1185">Reference proteome</keyword>
<reference evidence="1" key="1">
    <citation type="submission" date="2021-09" db="EMBL/GenBank/DDBJ databases">
        <title>The genome of Mauremys mutica provides insights into the evolution of semi-aquatic lifestyle.</title>
        <authorList>
            <person name="Gong S."/>
            <person name="Gao Y."/>
        </authorList>
    </citation>
    <scope>NUCLEOTIDE SEQUENCE</scope>
    <source>
        <strain evidence="1">MM-2020</strain>
        <tissue evidence="1">Muscle</tissue>
    </source>
</reference>
<sequence>MGEISGQFWKTTQRTTWIPVRMNRPDLQDSDTCWSYEKKVNLLEEIMSVPEKVSLLHHHVLRSEADLDSYNLVEWKN</sequence>
<evidence type="ECO:0000313" key="2">
    <source>
        <dbReference type="Proteomes" id="UP000827986"/>
    </source>
</evidence>